<proteinExistence type="inferred from homology"/>
<keyword evidence="11" id="KW-1185">Reference proteome</keyword>
<comment type="caution">
    <text evidence="10">The sequence shown here is derived from an EMBL/GenBank/DDBJ whole genome shotgun (WGS) entry which is preliminary data.</text>
</comment>
<dbReference type="InterPro" id="IPR011701">
    <property type="entry name" value="MFS"/>
</dbReference>
<evidence type="ECO:0000313" key="11">
    <source>
        <dbReference type="Proteomes" id="UP001230156"/>
    </source>
</evidence>
<keyword evidence="2 8" id="KW-0813">Transport</keyword>
<dbReference type="InterPro" id="IPR036259">
    <property type="entry name" value="MFS_trans_sf"/>
</dbReference>
<dbReference type="InterPro" id="IPR050171">
    <property type="entry name" value="MFS_Transporters"/>
</dbReference>
<feature type="transmembrane region" description="Helical" evidence="8">
    <location>
        <begin position="148"/>
        <end position="170"/>
    </location>
</feature>
<evidence type="ECO:0000256" key="2">
    <source>
        <dbReference type="ARBA" id="ARBA00022448"/>
    </source>
</evidence>
<comment type="similarity">
    <text evidence="8">Belongs to the major facilitator superfamily. YfcJ family.</text>
</comment>
<dbReference type="RefSeq" id="WP_379954787.1">
    <property type="nucleotide sequence ID" value="NZ_JAUYVI010000002.1"/>
</dbReference>
<keyword evidence="6 8" id="KW-1133">Transmembrane helix</keyword>
<evidence type="ECO:0000256" key="3">
    <source>
        <dbReference type="ARBA" id="ARBA00022475"/>
    </source>
</evidence>
<feature type="domain" description="Major facilitator superfamily (MFS) profile" evidence="9">
    <location>
        <begin position="176"/>
        <end position="393"/>
    </location>
</feature>
<feature type="transmembrane region" description="Helical" evidence="8">
    <location>
        <begin position="249"/>
        <end position="268"/>
    </location>
</feature>
<feature type="transmembrane region" description="Helical" evidence="8">
    <location>
        <begin position="111"/>
        <end position="136"/>
    </location>
</feature>
<protein>
    <recommendedName>
        <fullName evidence="8">Uncharacterized MFS-type transporter Q8A70_06895</fullName>
    </recommendedName>
</protein>
<dbReference type="CDD" id="cd17489">
    <property type="entry name" value="MFS_YfcJ_like"/>
    <property type="match status" value="1"/>
</dbReference>
<feature type="transmembrane region" description="Helical" evidence="8">
    <location>
        <begin position="87"/>
        <end position="105"/>
    </location>
</feature>
<dbReference type="EMBL" id="JAUYVI010000002">
    <property type="protein sequence ID" value="MDQ7247386.1"/>
    <property type="molecule type" value="Genomic_DNA"/>
</dbReference>
<evidence type="ECO:0000256" key="7">
    <source>
        <dbReference type="ARBA" id="ARBA00023136"/>
    </source>
</evidence>
<evidence type="ECO:0000256" key="8">
    <source>
        <dbReference type="HAMAP-Rule" id="MF_02091"/>
    </source>
</evidence>
<keyword evidence="7 8" id="KW-0472">Membrane</keyword>
<feature type="transmembrane region" description="Helical" evidence="8">
    <location>
        <begin position="176"/>
        <end position="197"/>
    </location>
</feature>
<reference evidence="11" key="1">
    <citation type="submission" date="2023-08" db="EMBL/GenBank/DDBJ databases">
        <title>Rhodospirillaceae gen. nov., a novel taxon isolated from the Yangtze River Yuezi River estuary sludge.</title>
        <authorList>
            <person name="Ruan L."/>
        </authorList>
    </citation>
    <scope>NUCLEOTIDE SEQUENCE [LARGE SCALE GENOMIC DNA]</scope>
    <source>
        <strain evidence="11">R-7</strain>
    </source>
</reference>
<dbReference type="NCBIfam" id="NF009048">
    <property type="entry name" value="PRK12382.1"/>
    <property type="match status" value="1"/>
</dbReference>
<dbReference type="HAMAP" id="MF_02091">
    <property type="entry name" value="MFS_YfcJ"/>
    <property type="match status" value="1"/>
</dbReference>
<feature type="transmembrane region" description="Helical" evidence="8">
    <location>
        <begin position="217"/>
        <end position="243"/>
    </location>
</feature>
<sequence length="393" mass="40271">MTASAIDRTDPAPRRVHVLTAILFLSYLTVAMSLPAVPVHVVQGLGMSNAFGGLAVGIAFLATIATRAQSGARSDRIGGKLCMQQGLILYAVAGLICLASSWSQLPVAGAYAVLIAGRLLLGLGESLAMVGMVSWSIGLMGQARSGKVLSLVGMGMYGAFAAGGPLGLWLLHELGFAGLMGLCTVLPLLGLAAIHSIQAVAPHAGKRQPIRTIIGRIWRAGAAVGLQGVGFAALGAFFSLTFLSRGWPYAGLGLTCFGVGFVLIRILCGHLPDKIGGTRVAIVSLMIEACGQYLLWLAPTPGVALVGALLTGVGCSMVFPSMGSEVVKQVPPQLRGTAIGAFAAFQDLAYCATGPLVGLLADSVGYSSVFLIGGLAATLGLYMAVRAHQVSRV</sequence>
<dbReference type="PANTHER" id="PTHR23517">
    <property type="entry name" value="RESISTANCE PROTEIN MDTM, PUTATIVE-RELATED-RELATED"/>
    <property type="match status" value="1"/>
</dbReference>
<gene>
    <name evidence="10" type="ORF">Q8A70_06895</name>
</gene>
<dbReference type="InterPro" id="IPR037541">
    <property type="entry name" value="MFS_YfcJ"/>
</dbReference>
<dbReference type="InterPro" id="IPR020846">
    <property type="entry name" value="MFS_dom"/>
</dbReference>
<evidence type="ECO:0000256" key="4">
    <source>
        <dbReference type="ARBA" id="ARBA00022519"/>
    </source>
</evidence>
<organism evidence="10 11">
    <name type="scientific">Dongia sedimenti</name>
    <dbReference type="NCBI Taxonomy" id="3064282"/>
    <lineage>
        <taxon>Bacteria</taxon>
        <taxon>Pseudomonadati</taxon>
        <taxon>Pseudomonadota</taxon>
        <taxon>Alphaproteobacteria</taxon>
        <taxon>Rhodospirillales</taxon>
        <taxon>Dongiaceae</taxon>
        <taxon>Dongia</taxon>
    </lineage>
</organism>
<dbReference type="SUPFAM" id="SSF103473">
    <property type="entry name" value="MFS general substrate transporter"/>
    <property type="match status" value="1"/>
</dbReference>
<dbReference type="PROSITE" id="PS50850">
    <property type="entry name" value="MFS"/>
    <property type="match status" value="1"/>
</dbReference>
<dbReference type="Gene3D" id="1.20.1250.20">
    <property type="entry name" value="MFS general substrate transporter like domains"/>
    <property type="match status" value="1"/>
</dbReference>
<feature type="transmembrane region" description="Helical" evidence="8">
    <location>
        <begin position="366"/>
        <end position="385"/>
    </location>
</feature>
<accession>A0ABU0YI45</accession>
<dbReference type="NCBIfam" id="NF003477">
    <property type="entry name" value="PRK05122.1"/>
    <property type="match status" value="1"/>
</dbReference>
<dbReference type="Pfam" id="PF07690">
    <property type="entry name" value="MFS_1"/>
    <property type="match status" value="1"/>
</dbReference>
<keyword evidence="3 8" id="KW-1003">Cell membrane</keyword>
<comment type="caution">
    <text evidence="8">Lacks conserved residue(s) required for the propagation of feature annotation.</text>
</comment>
<feature type="transmembrane region" description="Helical" evidence="8">
    <location>
        <begin position="49"/>
        <end position="66"/>
    </location>
</feature>
<evidence type="ECO:0000256" key="5">
    <source>
        <dbReference type="ARBA" id="ARBA00022692"/>
    </source>
</evidence>
<comment type="subcellular location">
    <subcellularLocation>
        <location evidence="8">Cell inner membrane</location>
        <topology evidence="8">Multi-pass membrane protein</topology>
    </subcellularLocation>
    <subcellularLocation>
        <location evidence="1">Cell membrane</location>
        <topology evidence="1">Multi-pass membrane protein</topology>
    </subcellularLocation>
</comment>
<evidence type="ECO:0000259" key="9">
    <source>
        <dbReference type="PROSITE" id="PS50850"/>
    </source>
</evidence>
<keyword evidence="5 8" id="KW-0812">Transmembrane</keyword>
<name>A0ABU0YI45_9PROT</name>
<dbReference type="Proteomes" id="UP001230156">
    <property type="component" value="Unassembled WGS sequence"/>
</dbReference>
<evidence type="ECO:0000256" key="6">
    <source>
        <dbReference type="ARBA" id="ARBA00022989"/>
    </source>
</evidence>
<evidence type="ECO:0000256" key="1">
    <source>
        <dbReference type="ARBA" id="ARBA00004651"/>
    </source>
</evidence>
<feature type="transmembrane region" description="Helical" evidence="8">
    <location>
        <begin position="16"/>
        <end position="37"/>
    </location>
</feature>
<evidence type="ECO:0000313" key="10">
    <source>
        <dbReference type="EMBL" id="MDQ7247386.1"/>
    </source>
</evidence>
<keyword evidence="4 8" id="KW-0997">Cell inner membrane</keyword>
<dbReference type="PANTHER" id="PTHR23517:SF1">
    <property type="match status" value="1"/>
</dbReference>